<gene>
    <name evidence="1" type="ORF">MARCHEWKA_01150</name>
</gene>
<protein>
    <submittedName>
        <fullName evidence="1">Uncharacterized protein</fullName>
    </submittedName>
</protein>
<accession>A0A9E7N2M7</accession>
<dbReference type="EMBL" id="ON529851">
    <property type="protein sequence ID" value="UTC28628.1"/>
    <property type="molecule type" value="Genomic_DNA"/>
</dbReference>
<keyword evidence="2" id="KW-1185">Reference proteome</keyword>
<reference evidence="1" key="1">
    <citation type="submission" date="2022-04" db="EMBL/GenBank/DDBJ databases">
        <authorList>
            <person name="Friedrich I."/>
            <person name="Schneider D."/>
            <person name="Poehlein A."/>
            <person name="Hertel R."/>
            <person name="Daniel R."/>
        </authorList>
    </citation>
    <scope>NUCLEOTIDE SEQUENCE</scope>
</reference>
<dbReference type="Proteomes" id="UP001056634">
    <property type="component" value="Segment"/>
</dbReference>
<proteinExistence type="predicted"/>
<evidence type="ECO:0000313" key="2">
    <source>
        <dbReference type="Proteomes" id="UP001056634"/>
    </source>
</evidence>
<organism evidence="1 2">
    <name type="scientific">Brevundimonas phage vB_BpoS-Marchewka</name>
    <dbReference type="NCBI Taxonomy" id="2948604"/>
    <lineage>
        <taxon>Viruses</taxon>
        <taxon>Duplodnaviria</taxon>
        <taxon>Heunggongvirae</taxon>
        <taxon>Uroviricota</taxon>
        <taxon>Caudoviricetes</taxon>
        <taxon>Jeanschmidtviridae</taxon>
        <taxon>Marchewkavirus</taxon>
        <taxon>Marchewkavirus marchewka</taxon>
    </lineage>
</organism>
<evidence type="ECO:0000313" key="1">
    <source>
        <dbReference type="EMBL" id="UTC28628.1"/>
    </source>
</evidence>
<sequence length="59" mass="6274">MTDHQRARRARKSKAFFAKRAEAAALAGNAKEAARLLTAALRKQATQHLSTAVLLSAGA</sequence>
<name>A0A9E7N2M7_9CAUD</name>